<evidence type="ECO:0000313" key="3">
    <source>
        <dbReference type="Proteomes" id="UP000198263"/>
    </source>
</evidence>
<accession>A0A658R108</accession>
<reference evidence="2 3" key="1">
    <citation type="submission" date="2016-01" db="EMBL/GenBank/DDBJ databases">
        <authorList>
            <person name="Peeters C."/>
        </authorList>
    </citation>
    <scope>NUCLEOTIDE SEQUENCE [LARGE SCALE GENOMIC DNA]</scope>
    <source>
        <strain evidence="2">LMG 29315</strain>
    </source>
</reference>
<keyword evidence="1" id="KW-0732">Signal</keyword>
<protein>
    <submittedName>
        <fullName evidence="2">OmpA/MotB domain-containing protein</fullName>
    </submittedName>
</protein>
<feature type="chain" id="PRO_5025050850" evidence="1">
    <location>
        <begin position="23"/>
        <end position="93"/>
    </location>
</feature>
<evidence type="ECO:0000256" key="1">
    <source>
        <dbReference type="SAM" id="SignalP"/>
    </source>
</evidence>
<proteinExistence type="predicted"/>
<dbReference type="EMBL" id="FCNV02000009">
    <property type="protein sequence ID" value="SAL38854.1"/>
    <property type="molecule type" value="Genomic_DNA"/>
</dbReference>
<dbReference type="RefSeq" id="WP_143754652.1">
    <property type="nucleotide sequence ID" value="NZ_FCNV02000009.1"/>
</dbReference>
<feature type="signal peptide" evidence="1">
    <location>
        <begin position="1"/>
        <end position="22"/>
    </location>
</feature>
<dbReference type="PROSITE" id="PS51257">
    <property type="entry name" value="PROKAR_LIPOPROTEIN"/>
    <property type="match status" value="1"/>
</dbReference>
<dbReference type="Proteomes" id="UP000198263">
    <property type="component" value="Unassembled WGS sequence"/>
</dbReference>
<evidence type="ECO:0000313" key="2">
    <source>
        <dbReference type="EMBL" id="SAL38854.1"/>
    </source>
</evidence>
<comment type="caution">
    <text evidence="2">The sequence shown here is derived from an EMBL/GenBank/DDBJ whole genome shotgun (WGS) entry which is preliminary data.</text>
</comment>
<name>A0A658R108_9BURK</name>
<dbReference type="OrthoDB" id="9782229at2"/>
<sequence length="93" mass="9792">MFKSISAVGAFVLLLAACSTDTGVTYTSRKVSIAGQPDAYRVTCSGLFESQKSCLAAAAQVCKERQVVSAQAIDGAPGDQNRNPREITFRCAS</sequence>
<gene>
    <name evidence="2" type="ORF">AWB72_03985</name>
</gene>
<organism evidence="2 3">
    <name type="scientific">Caballeronia concitans</name>
    <dbReference type="NCBI Taxonomy" id="1777133"/>
    <lineage>
        <taxon>Bacteria</taxon>
        <taxon>Pseudomonadati</taxon>
        <taxon>Pseudomonadota</taxon>
        <taxon>Betaproteobacteria</taxon>
        <taxon>Burkholderiales</taxon>
        <taxon>Burkholderiaceae</taxon>
        <taxon>Caballeronia</taxon>
    </lineage>
</organism>
<dbReference type="AlphaFoldDB" id="A0A658R108"/>
<keyword evidence="3" id="KW-1185">Reference proteome</keyword>